<dbReference type="Pfam" id="PF04488">
    <property type="entry name" value="Gly_transf_sug"/>
    <property type="match status" value="1"/>
</dbReference>
<dbReference type="EMBL" id="HBIR01042032">
    <property type="protein sequence ID" value="CAE0574917.1"/>
    <property type="molecule type" value="Transcribed_RNA"/>
</dbReference>
<proteinExistence type="predicted"/>
<evidence type="ECO:0000313" key="2">
    <source>
        <dbReference type="EMBL" id="CAE0574917.1"/>
    </source>
</evidence>
<evidence type="ECO:0008006" key="3">
    <source>
        <dbReference type="Google" id="ProtNLM"/>
    </source>
</evidence>
<protein>
    <recommendedName>
        <fullName evidence="3">Nucleotide-diphospho-sugar transferase domain-containing protein</fullName>
    </recommendedName>
</protein>
<dbReference type="AlphaFoldDB" id="A0A7S3WRZ5"/>
<reference evidence="2" key="1">
    <citation type="submission" date="2021-01" db="EMBL/GenBank/DDBJ databases">
        <authorList>
            <person name="Corre E."/>
            <person name="Pelletier E."/>
            <person name="Niang G."/>
            <person name="Scheremetjew M."/>
            <person name="Finn R."/>
            <person name="Kale V."/>
            <person name="Holt S."/>
            <person name="Cochrane G."/>
            <person name="Meng A."/>
            <person name="Brown T."/>
            <person name="Cohen L."/>
        </authorList>
    </citation>
    <scope>NUCLEOTIDE SEQUENCE</scope>
    <source>
        <strain evidence="2">379</strain>
    </source>
</reference>
<dbReference type="Gene3D" id="3.90.550.20">
    <property type="match status" value="1"/>
</dbReference>
<feature type="region of interest" description="Disordered" evidence="1">
    <location>
        <begin position="534"/>
        <end position="573"/>
    </location>
</feature>
<accession>A0A7S3WRZ5</accession>
<gene>
    <name evidence="2" type="ORF">EHUX00137_LOCUS32800</name>
</gene>
<feature type="compositionally biased region" description="Basic residues" evidence="1">
    <location>
        <begin position="583"/>
        <end position="595"/>
    </location>
</feature>
<name>A0A7S3WRZ5_EMIHU</name>
<feature type="region of interest" description="Disordered" evidence="1">
    <location>
        <begin position="9"/>
        <end position="45"/>
    </location>
</feature>
<dbReference type="InterPro" id="IPR007577">
    <property type="entry name" value="GlycoTrfase_DXD_sugar-bd_CS"/>
</dbReference>
<feature type="compositionally biased region" description="Basic and acidic residues" evidence="1">
    <location>
        <begin position="555"/>
        <end position="570"/>
    </location>
</feature>
<evidence type="ECO:0000256" key="1">
    <source>
        <dbReference type="SAM" id="MobiDB-lite"/>
    </source>
</evidence>
<sequence>MSATSVYLCRRSHKAQRPPPPPPPHSMTLRRRMSRGRSAERRMSTAKKDAALTVLTVACGYDDSLRAWVAQRIRAYAARHDYTAQVFLRAWDERCDSSSWEKLNRTRAALRGGAPYVLTVDADAVILPTAGSLRDQCAALDAAGKTWAMSDDENGPNGGVVLYKNDARTLAMLDEMAAQEQALRSAWLAPFHWEQRAFMYAIGSSHWALKNRLQGWLSLPSSPNSAAYAATKGALDPQWNTRLDDASPRRSIVHLAGGPRAKATKPAMMRALLRLGATNAGVVHRFTPGTVATRGIVAEARGAWAGQGFRLDEVTDRSVALGQVGRLAHGVCGLPPQVGRRYLRAYTHPNTSFVQRADMWRYARLLTQGGVYADGDASPTPAFLGEYARHISEGGEGLLFWETPISGEWRYPWVKIGALTGISQYARIPEMAQFVMASGRPCAPWLKALVELVADRVSRFHATGGFERRSMHSSQDRSVVYHTLVTTGPGALTDAARNHPAAFANVTRLPLSVLWRTVRHASMHSWHPGLSYAPGAPAPTPAAEGEPPRAAPAPTRKDRKDRKDPKDHPSHHLHPHHFVVAKDHPHHHHNRHLRENHKNDLHAERMTQQYPDRGRRSKAKGGGAPRHLLFV</sequence>
<organism evidence="2">
    <name type="scientific">Emiliania huxleyi</name>
    <name type="common">Coccolithophore</name>
    <name type="synonym">Pontosphaera huxleyi</name>
    <dbReference type="NCBI Taxonomy" id="2903"/>
    <lineage>
        <taxon>Eukaryota</taxon>
        <taxon>Haptista</taxon>
        <taxon>Haptophyta</taxon>
        <taxon>Prymnesiophyceae</taxon>
        <taxon>Isochrysidales</taxon>
        <taxon>Noelaerhabdaceae</taxon>
        <taxon>Emiliania</taxon>
    </lineage>
</organism>
<feature type="region of interest" description="Disordered" evidence="1">
    <location>
        <begin position="607"/>
        <end position="631"/>
    </location>
</feature>
<feature type="region of interest" description="Disordered" evidence="1">
    <location>
        <begin position="583"/>
        <end position="602"/>
    </location>
</feature>